<dbReference type="PANTHER" id="PTHR40943:SF1">
    <property type="entry name" value="CYTOPLASMIC PROTEIN"/>
    <property type="match status" value="1"/>
</dbReference>
<accession>A0A918GC83</accession>
<comment type="caution">
    <text evidence="2">The sequence shown here is derived from an EMBL/GenBank/DDBJ whole genome shotgun (WGS) entry which is preliminary data.</text>
</comment>
<reference evidence="2" key="2">
    <citation type="submission" date="2020-09" db="EMBL/GenBank/DDBJ databases">
        <authorList>
            <person name="Sun Q."/>
            <person name="Ohkuma M."/>
        </authorList>
    </citation>
    <scope>NUCLEOTIDE SEQUENCE</scope>
    <source>
        <strain evidence="2">JCM 4386</strain>
    </source>
</reference>
<organism evidence="2 3">
    <name type="scientific">Streptomyces humidus</name>
    <dbReference type="NCBI Taxonomy" id="52259"/>
    <lineage>
        <taxon>Bacteria</taxon>
        <taxon>Bacillati</taxon>
        <taxon>Actinomycetota</taxon>
        <taxon>Actinomycetes</taxon>
        <taxon>Kitasatosporales</taxon>
        <taxon>Streptomycetaceae</taxon>
        <taxon>Streptomyces</taxon>
    </lineage>
</organism>
<keyword evidence="3" id="KW-1185">Reference proteome</keyword>
<proteinExistence type="predicted"/>
<sequence length="119" mass="13153">MNIHSVVPVSLTGGTPIVPEWTPGEASEGWRETEYRSFASADGRLFGGGWEGEPGTLRLDPYPYDEICVMISGRVALVDTEGGRREFGAGEVFFVPRGFRGVWETLEPSRKFFFAYQGA</sequence>
<dbReference type="Pfam" id="PF05899">
    <property type="entry name" value="Cupin_3"/>
    <property type="match status" value="1"/>
</dbReference>
<dbReference type="Proteomes" id="UP000606194">
    <property type="component" value="Unassembled WGS sequence"/>
</dbReference>
<dbReference type="EMBL" id="BMTL01000056">
    <property type="protein sequence ID" value="GGS28506.1"/>
    <property type="molecule type" value="Genomic_DNA"/>
</dbReference>
<evidence type="ECO:0000313" key="2">
    <source>
        <dbReference type="EMBL" id="GGS28506.1"/>
    </source>
</evidence>
<dbReference type="AlphaFoldDB" id="A0A918GC83"/>
<dbReference type="PANTHER" id="PTHR40943">
    <property type="entry name" value="CYTOPLASMIC PROTEIN-RELATED"/>
    <property type="match status" value="1"/>
</dbReference>
<reference evidence="2" key="1">
    <citation type="journal article" date="2014" name="Int. J. Syst. Evol. Microbiol.">
        <title>Complete genome sequence of Corynebacterium casei LMG S-19264T (=DSM 44701T), isolated from a smear-ripened cheese.</title>
        <authorList>
            <consortium name="US DOE Joint Genome Institute (JGI-PGF)"/>
            <person name="Walter F."/>
            <person name="Albersmeier A."/>
            <person name="Kalinowski J."/>
            <person name="Ruckert C."/>
        </authorList>
    </citation>
    <scope>NUCLEOTIDE SEQUENCE</scope>
    <source>
        <strain evidence="2">JCM 4386</strain>
    </source>
</reference>
<dbReference type="SUPFAM" id="SSF51182">
    <property type="entry name" value="RmlC-like cupins"/>
    <property type="match status" value="1"/>
</dbReference>
<name>A0A918GC83_9ACTN</name>
<dbReference type="Gene3D" id="2.60.120.10">
    <property type="entry name" value="Jelly Rolls"/>
    <property type="match status" value="1"/>
</dbReference>
<dbReference type="InterPro" id="IPR011051">
    <property type="entry name" value="RmlC_Cupin_sf"/>
</dbReference>
<dbReference type="InterPro" id="IPR014710">
    <property type="entry name" value="RmlC-like_jellyroll"/>
</dbReference>
<dbReference type="RefSeq" id="WP_190154133.1">
    <property type="nucleotide sequence ID" value="NZ_BMTL01000056.1"/>
</dbReference>
<evidence type="ECO:0000259" key="1">
    <source>
        <dbReference type="Pfam" id="PF05899"/>
    </source>
</evidence>
<evidence type="ECO:0000313" key="3">
    <source>
        <dbReference type="Proteomes" id="UP000606194"/>
    </source>
</evidence>
<gene>
    <name evidence="2" type="ORF">GCM10010269_79040</name>
</gene>
<feature type="domain" description="(S)-ureidoglycine aminohydrolase cupin" evidence="1">
    <location>
        <begin position="43"/>
        <end position="113"/>
    </location>
</feature>
<protein>
    <recommendedName>
        <fullName evidence="1">(S)-ureidoglycine aminohydrolase cupin domain-containing protein</fullName>
    </recommendedName>
</protein>
<dbReference type="InterPro" id="IPR008579">
    <property type="entry name" value="UGlyAH_Cupin_dom"/>
</dbReference>